<dbReference type="SUPFAM" id="SSF52047">
    <property type="entry name" value="RNI-like"/>
    <property type="match status" value="1"/>
</dbReference>
<dbReference type="AlphaFoldDB" id="A0A2G8SBI8"/>
<proteinExistence type="predicted"/>
<reference evidence="1 2" key="1">
    <citation type="journal article" date="2015" name="Sci. Rep.">
        <title>Chromosome-level genome map provides insights into diverse defense mechanisms in the medicinal fungus Ganoderma sinense.</title>
        <authorList>
            <person name="Zhu Y."/>
            <person name="Xu J."/>
            <person name="Sun C."/>
            <person name="Zhou S."/>
            <person name="Xu H."/>
            <person name="Nelson D.R."/>
            <person name="Qian J."/>
            <person name="Song J."/>
            <person name="Luo H."/>
            <person name="Xiang L."/>
            <person name="Li Y."/>
            <person name="Xu Z."/>
            <person name="Ji A."/>
            <person name="Wang L."/>
            <person name="Lu S."/>
            <person name="Hayward A."/>
            <person name="Sun W."/>
            <person name="Li X."/>
            <person name="Schwartz D.C."/>
            <person name="Wang Y."/>
            <person name="Chen S."/>
        </authorList>
    </citation>
    <scope>NUCLEOTIDE SEQUENCE [LARGE SCALE GENOMIC DNA]</scope>
    <source>
        <strain evidence="1 2">ZZ0214-1</strain>
    </source>
</reference>
<comment type="caution">
    <text evidence="1">The sequence shown here is derived from an EMBL/GenBank/DDBJ whole genome shotgun (WGS) entry which is preliminary data.</text>
</comment>
<dbReference type="OrthoDB" id="2735574at2759"/>
<name>A0A2G8SBI8_9APHY</name>
<protein>
    <submittedName>
        <fullName evidence="1">Uncharacterized protein</fullName>
    </submittedName>
</protein>
<evidence type="ECO:0000313" key="2">
    <source>
        <dbReference type="Proteomes" id="UP000230002"/>
    </source>
</evidence>
<organism evidence="1 2">
    <name type="scientific">Ganoderma sinense ZZ0214-1</name>
    <dbReference type="NCBI Taxonomy" id="1077348"/>
    <lineage>
        <taxon>Eukaryota</taxon>
        <taxon>Fungi</taxon>
        <taxon>Dikarya</taxon>
        <taxon>Basidiomycota</taxon>
        <taxon>Agaricomycotina</taxon>
        <taxon>Agaricomycetes</taxon>
        <taxon>Polyporales</taxon>
        <taxon>Polyporaceae</taxon>
        <taxon>Ganoderma</taxon>
    </lineage>
</organism>
<dbReference type="Gene3D" id="3.80.10.10">
    <property type="entry name" value="Ribonuclease Inhibitor"/>
    <property type="match status" value="1"/>
</dbReference>
<dbReference type="InterPro" id="IPR032675">
    <property type="entry name" value="LRR_dom_sf"/>
</dbReference>
<gene>
    <name evidence="1" type="ORF">GSI_05799</name>
</gene>
<dbReference type="EMBL" id="AYKW01000012">
    <property type="protein sequence ID" value="PIL31103.1"/>
    <property type="molecule type" value="Genomic_DNA"/>
</dbReference>
<keyword evidence="2" id="KW-1185">Reference proteome</keyword>
<sequence length="449" mass="51324">MNESDFHTITDRLVDIVKAAIHLQYADLQTSISKSVFDAVVKLTTLRELRILADYPNYQEPFLNHLAVLNSPLRSLYLSGVDFSETYIPASFLHDRLSHLAPTLEFLDLDDFRIDIFPSSVTTQFTAVRSLKLQATFAPDCDLLSVLVRLFPRLDNTLELGSLYDSVRGDDVPAFRERCQEAQQRHCWSRLNRLACHADTAYLLALRCPIRRMDIQAHLPGATQYFTETLRYYYSTHLNAWISLYRGFGALDGLFPPEVADRLTHLVLFVEVGVHHGCRSRRRNCNVIRSNRIVNRLLGAVKHLRLTHLHIVFYYSVYLPVRNTAPDADSVAHNPSGDSMDLQVIRARFVGAMPTLRYLFLTTCGQTRAGPPRWEFSNEIFSKWFASKAWHVVHDVEDLHLSESESDVGMGSCVELSGEAVERIREREDLQLSRDEEYEVRLCADSMGS</sequence>
<evidence type="ECO:0000313" key="1">
    <source>
        <dbReference type="EMBL" id="PIL31103.1"/>
    </source>
</evidence>
<dbReference type="Proteomes" id="UP000230002">
    <property type="component" value="Unassembled WGS sequence"/>
</dbReference>
<accession>A0A2G8SBI8</accession>